<evidence type="ECO:0000313" key="3">
    <source>
        <dbReference type="EMBL" id="QSO47142.1"/>
    </source>
</evidence>
<sequence>MGSSTRVLLMTGGSGTRLWPKSRKSKPKQFMSLGEKPSLFQQTLHRVRSLVPETSIYAVTPPEYLPHIQSQAPEIAASCIIVEPMQYSTTACLGYAMAWLKQGGLSPEDVVLVLPTDAYVGDDQNYVGSLREAIDVARRTNGIVTIGIQPNYPATGYGYIQCNFEDTADMAKIRAMHVKRFVEKPGHEEAEKYLRQGGYFWNAGMFAWKAATIWELFSRILPSESHRLKQIGDIFSSIHPLGRAQNAFGSTSPLRDLTYEQIRRAPEWDTLKEIYAQFPQRSFEFSIVEQAPEIYMVPGRFPWTDLGTWSVFIDKLGTDSANKDVVMMDAHGCLVDNRHGLVGLLGVDDLIVVNTKDTVFICHRDREQDVKQFCELLKKSGYEDYL</sequence>
<gene>
    <name evidence="3" type="ORF">JZ786_22520</name>
</gene>
<evidence type="ECO:0000259" key="2">
    <source>
        <dbReference type="Pfam" id="PF22640"/>
    </source>
</evidence>
<dbReference type="GO" id="GO:0009298">
    <property type="term" value="P:GDP-mannose biosynthetic process"/>
    <property type="evidence" value="ECO:0007669"/>
    <property type="project" value="TreeGrafter"/>
</dbReference>
<dbReference type="InterPro" id="IPR051161">
    <property type="entry name" value="Mannose-6P_isomerase_type2"/>
</dbReference>
<evidence type="ECO:0000259" key="1">
    <source>
        <dbReference type="Pfam" id="PF00483"/>
    </source>
</evidence>
<dbReference type="Pfam" id="PF22640">
    <property type="entry name" value="ManC_GMP_beta-helix"/>
    <property type="match status" value="1"/>
</dbReference>
<dbReference type="Proteomes" id="UP000663505">
    <property type="component" value="Chromosome"/>
</dbReference>
<dbReference type="GO" id="GO:0004475">
    <property type="term" value="F:mannose-1-phosphate guanylyltransferase (GTP) activity"/>
    <property type="evidence" value="ECO:0007669"/>
    <property type="project" value="InterPro"/>
</dbReference>
<accession>A0A9X7VZ47</accession>
<feature type="domain" description="MannoseP isomerase/GMP-like beta-helix" evidence="2">
    <location>
        <begin position="324"/>
        <end position="375"/>
    </location>
</feature>
<dbReference type="CDD" id="cd02509">
    <property type="entry name" value="GDP-M1P_Guanylyltransferase"/>
    <property type="match status" value="1"/>
</dbReference>
<dbReference type="EMBL" id="CP071182">
    <property type="protein sequence ID" value="QSO47142.1"/>
    <property type="molecule type" value="Genomic_DNA"/>
</dbReference>
<organism evidence="3 4">
    <name type="scientific">Alicyclobacillus mengziensis</name>
    <dbReference type="NCBI Taxonomy" id="2931921"/>
    <lineage>
        <taxon>Bacteria</taxon>
        <taxon>Bacillati</taxon>
        <taxon>Bacillota</taxon>
        <taxon>Bacilli</taxon>
        <taxon>Bacillales</taxon>
        <taxon>Alicyclobacillaceae</taxon>
        <taxon>Alicyclobacillus</taxon>
    </lineage>
</organism>
<dbReference type="Pfam" id="PF00483">
    <property type="entry name" value="NTP_transferase"/>
    <property type="match status" value="1"/>
</dbReference>
<feature type="domain" description="Nucleotidyl transferase" evidence="1">
    <location>
        <begin position="8"/>
        <end position="314"/>
    </location>
</feature>
<evidence type="ECO:0000313" key="4">
    <source>
        <dbReference type="Proteomes" id="UP000663505"/>
    </source>
</evidence>
<dbReference type="InterPro" id="IPR054566">
    <property type="entry name" value="ManC/GMP-like_b-helix"/>
</dbReference>
<dbReference type="SUPFAM" id="SSF53448">
    <property type="entry name" value="Nucleotide-diphospho-sugar transferases"/>
    <property type="match status" value="1"/>
</dbReference>
<dbReference type="PANTHER" id="PTHR46390:SF1">
    <property type="entry name" value="MANNOSE-1-PHOSPHATE GUANYLYLTRANSFERASE"/>
    <property type="match status" value="1"/>
</dbReference>
<protein>
    <recommendedName>
        <fullName evidence="5">Mannose-1-phosphate guanylyltransferase</fullName>
    </recommendedName>
</protein>
<dbReference type="RefSeq" id="WP_206656502.1">
    <property type="nucleotide sequence ID" value="NZ_CP071182.1"/>
</dbReference>
<dbReference type="SUPFAM" id="SSF159283">
    <property type="entry name" value="Guanosine diphospho-D-mannose pyrophosphorylase/mannose-6-phosphate isomerase linker domain"/>
    <property type="match status" value="1"/>
</dbReference>
<dbReference type="PANTHER" id="PTHR46390">
    <property type="entry name" value="MANNOSE-1-PHOSPHATE GUANYLYLTRANSFERASE"/>
    <property type="match status" value="1"/>
</dbReference>
<dbReference type="InterPro" id="IPR049577">
    <property type="entry name" value="GMPP_N"/>
</dbReference>
<dbReference type="Gene3D" id="3.90.550.10">
    <property type="entry name" value="Spore Coat Polysaccharide Biosynthesis Protein SpsA, Chain A"/>
    <property type="match status" value="1"/>
</dbReference>
<dbReference type="InterPro" id="IPR029044">
    <property type="entry name" value="Nucleotide-diphossugar_trans"/>
</dbReference>
<reference evidence="3 4" key="1">
    <citation type="submission" date="2021-02" db="EMBL/GenBank/DDBJ databases">
        <title>Alicyclobacillus curvatus sp. nov. and Alicyclobacillus mengziensis sp. nov., two acidophilic bacteria isolated from acid mine drainage.</title>
        <authorList>
            <person name="Huang Y."/>
        </authorList>
    </citation>
    <scope>NUCLEOTIDE SEQUENCE [LARGE SCALE GENOMIC DNA]</scope>
    <source>
        <strain evidence="3 4">S30H14</strain>
    </source>
</reference>
<evidence type="ECO:0008006" key="5">
    <source>
        <dbReference type="Google" id="ProtNLM"/>
    </source>
</evidence>
<keyword evidence="4" id="KW-1185">Reference proteome</keyword>
<dbReference type="InterPro" id="IPR005835">
    <property type="entry name" value="NTP_transferase_dom"/>
</dbReference>
<proteinExistence type="predicted"/>
<dbReference type="KEGG" id="afx:JZ786_22520"/>
<name>A0A9X7VZ47_9BACL</name>
<dbReference type="AlphaFoldDB" id="A0A9X7VZ47"/>